<dbReference type="Proteomes" id="UP001054252">
    <property type="component" value="Unassembled WGS sequence"/>
</dbReference>
<dbReference type="AlphaFoldDB" id="A0AAV5IDN2"/>
<name>A0AAV5IDN2_9ROSI</name>
<comment type="caution">
    <text evidence="1">The sequence shown here is derived from an EMBL/GenBank/DDBJ whole genome shotgun (WGS) entry which is preliminary data.</text>
</comment>
<evidence type="ECO:0000313" key="2">
    <source>
        <dbReference type="Proteomes" id="UP001054252"/>
    </source>
</evidence>
<gene>
    <name evidence="1" type="ORF">SLEP1_g12785</name>
</gene>
<sequence>MAESSVNGIQREREKEGMEVYGVLWAVVCCVNVIRGKQSFSSAAP</sequence>
<keyword evidence="2" id="KW-1185">Reference proteome</keyword>
<reference evidence="1 2" key="1">
    <citation type="journal article" date="2021" name="Commun. Biol.">
        <title>The genome of Shorea leprosula (Dipterocarpaceae) highlights the ecological relevance of drought in aseasonal tropical rainforests.</title>
        <authorList>
            <person name="Ng K.K.S."/>
            <person name="Kobayashi M.J."/>
            <person name="Fawcett J.A."/>
            <person name="Hatakeyama M."/>
            <person name="Paape T."/>
            <person name="Ng C.H."/>
            <person name="Ang C.C."/>
            <person name="Tnah L.H."/>
            <person name="Lee C.T."/>
            <person name="Nishiyama T."/>
            <person name="Sese J."/>
            <person name="O'Brien M.J."/>
            <person name="Copetti D."/>
            <person name="Mohd Noor M.I."/>
            <person name="Ong R.C."/>
            <person name="Putra M."/>
            <person name="Sireger I.Z."/>
            <person name="Indrioko S."/>
            <person name="Kosugi Y."/>
            <person name="Izuno A."/>
            <person name="Isagi Y."/>
            <person name="Lee S.L."/>
            <person name="Shimizu K.K."/>
        </authorList>
    </citation>
    <scope>NUCLEOTIDE SEQUENCE [LARGE SCALE GENOMIC DNA]</scope>
    <source>
        <strain evidence="1">214</strain>
    </source>
</reference>
<organism evidence="1 2">
    <name type="scientific">Rubroshorea leprosula</name>
    <dbReference type="NCBI Taxonomy" id="152421"/>
    <lineage>
        <taxon>Eukaryota</taxon>
        <taxon>Viridiplantae</taxon>
        <taxon>Streptophyta</taxon>
        <taxon>Embryophyta</taxon>
        <taxon>Tracheophyta</taxon>
        <taxon>Spermatophyta</taxon>
        <taxon>Magnoliopsida</taxon>
        <taxon>eudicotyledons</taxon>
        <taxon>Gunneridae</taxon>
        <taxon>Pentapetalae</taxon>
        <taxon>rosids</taxon>
        <taxon>malvids</taxon>
        <taxon>Malvales</taxon>
        <taxon>Dipterocarpaceae</taxon>
        <taxon>Rubroshorea</taxon>
    </lineage>
</organism>
<evidence type="ECO:0000313" key="1">
    <source>
        <dbReference type="EMBL" id="GKV00022.1"/>
    </source>
</evidence>
<protein>
    <submittedName>
        <fullName evidence="1">Uncharacterized protein</fullName>
    </submittedName>
</protein>
<proteinExistence type="predicted"/>
<accession>A0AAV5IDN2</accession>
<dbReference type="EMBL" id="BPVZ01000015">
    <property type="protein sequence ID" value="GKV00022.1"/>
    <property type="molecule type" value="Genomic_DNA"/>
</dbReference>